<evidence type="ECO:0000256" key="1">
    <source>
        <dbReference type="ARBA" id="ARBA00004141"/>
    </source>
</evidence>
<dbReference type="InterPro" id="IPR017871">
    <property type="entry name" value="ABC_transporter-like_CS"/>
</dbReference>
<comment type="caution">
    <text evidence="12">The sequence shown here is derived from an EMBL/GenBank/DDBJ whole genome shotgun (WGS) entry which is preliminary data.</text>
</comment>
<dbReference type="GO" id="GO:0016887">
    <property type="term" value="F:ATP hydrolysis activity"/>
    <property type="evidence" value="ECO:0007669"/>
    <property type="project" value="InterPro"/>
</dbReference>
<name>A0A4R8UKF4_9MICO</name>
<evidence type="ECO:0000256" key="8">
    <source>
        <dbReference type="ARBA" id="ARBA00023136"/>
    </source>
</evidence>
<evidence type="ECO:0000256" key="3">
    <source>
        <dbReference type="ARBA" id="ARBA00022448"/>
    </source>
</evidence>
<dbReference type="Gene3D" id="3.40.50.300">
    <property type="entry name" value="P-loop containing nucleotide triphosphate hydrolases"/>
    <property type="match status" value="2"/>
</dbReference>
<feature type="region of interest" description="Disordered" evidence="9">
    <location>
        <begin position="1"/>
        <end position="27"/>
    </location>
</feature>
<dbReference type="CDD" id="cd16914">
    <property type="entry name" value="EcfT"/>
    <property type="match status" value="1"/>
</dbReference>
<keyword evidence="13" id="KW-1185">Reference proteome</keyword>
<feature type="domain" description="ABC transporter" evidence="11">
    <location>
        <begin position="37"/>
        <end position="273"/>
    </location>
</feature>
<keyword evidence="7 10" id="KW-1133">Transmembrane helix</keyword>
<evidence type="ECO:0000256" key="9">
    <source>
        <dbReference type="SAM" id="MobiDB-lite"/>
    </source>
</evidence>
<dbReference type="InterPro" id="IPR003593">
    <property type="entry name" value="AAA+_ATPase"/>
</dbReference>
<dbReference type="InterPro" id="IPR050095">
    <property type="entry name" value="ECF_ABC_transporter_ATP-bd"/>
</dbReference>
<evidence type="ECO:0000256" key="4">
    <source>
        <dbReference type="ARBA" id="ARBA00022692"/>
    </source>
</evidence>
<dbReference type="Proteomes" id="UP000297866">
    <property type="component" value="Unassembled WGS sequence"/>
</dbReference>
<dbReference type="SMART" id="SM00382">
    <property type="entry name" value="AAA"/>
    <property type="match status" value="2"/>
</dbReference>
<dbReference type="EMBL" id="SOEZ01000006">
    <property type="protein sequence ID" value="TFB56712.1"/>
    <property type="molecule type" value="Genomic_DNA"/>
</dbReference>
<dbReference type="InterPro" id="IPR003439">
    <property type="entry name" value="ABC_transporter-like_ATP-bd"/>
</dbReference>
<evidence type="ECO:0000259" key="11">
    <source>
        <dbReference type="PROSITE" id="PS50893"/>
    </source>
</evidence>
<proteinExistence type="inferred from homology"/>
<feature type="transmembrane region" description="Helical" evidence="10">
    <location>
        <begin position="659"/>
        <end position="682"/>
    </location>
</feature>
<dbReference type="PANTHER" id="PTHR43553">
    <property type="entry name" value="HEAVY METAL TRANSPORTER"/>
    <property type="match status" value="1"/>
</dbReference>
<gene>
    <name evidence="12" type="ORF">E3O23_00380</name>
</gene>
<keyword evidence="6 12" id="KW-0067">ATP-binding</keyword>
<dbReference type="Pfam" id="PF00005">
    <property type="entry name" value="ABC_tran"/>
    <property type="match status" value="2"/>
</dbReference>
<keyword evidence="8 10" id="KW-0472">Membrane</keyword>
<evidence type="ECO:0000256" key="6">
    <source>
        <dbReference type="ARBA" id="ARBA00022840"/>
    </source>
</evidence>
<dbReference type="GO" id="GO:0042626">
    <property type="term" value="F:ATPase-coupled transmembrane transporter activity"/>
    <property type="evidence" value="ECO:0007669"/>
    <property type="project" value="TreeGrafter"/>
</dbReference>
<feature type="transmembrane region" description="Helical" evidence="10">
    <location>
        <begin position="606"/>
        <end position="623"/>
    </location>
</feature>
<keyword evidence="5" id="KW-0547">Nucleotide-binding</keyword>
<evidence type="ECO:0000256" key="2">
    <source>
        <dbReference type="ARBA" id="ARBA00005417"/>
    </source>
</evidence>
<dbReference type="GO" id="GO:0043190">
    <property type="term" value="C:ATP-binding cassette (ABC) transporter complex"/>
    <property type="evidence" value="ECO:0007669"/>
    <property type="project" value="TreeGrafter"/>
</dbReference>
<dbReference type="Pfam" id="PF02361">
    <property type="entry name" value="CbiQ"/>
    <property type="match status" value="1"/>
</dbReference>
<dbReference type="GO" id="GO:0005524">
    <property type="term" value="F:ATP binding"/>
    <property type="evidence" value="ECO:0007669"/>
    <property type="project" value="UniProtKB-KW"/>
</dbReference>
<dbReference type="PANTHER" id="PTHR43553:SF24">
    <property type="entry name" value="ENERGY-COUPLING FACTOR TRANSPORTER ATP-BINDING PROTEIN ECFA1"/>
    <property type="match status" value="1"/>
</dbReference>
<dbReference type="InterPro" id="IPR027417">
    <property type="entry name" value="P-loop_NTPase"/>
</dbReference>
<keyword evidence="3" id="KW-0813">Transport</keyword>
<dbReference type="SUPFAM" id="SSF52540">
    <property type="entry name" value="P-loop containing nucleoside triphosphate hydrolases"/>
    <property type="match status" value="2"/>
</dbReference>
<reference evidence="12 13" key="1">
    <citation type="submission" date="2019-03" db="EMBL/GenBank/DDBJ databases">
        <title>Genomics of glacier-inhabiting Cryobacterium strains.</title>
        <authorList>
            <person name="Liu Q."/>
            <person name="Xin Y.-H."/>
        </authorList>
    </citation>
    <scope>NUCLEOTIDE SEQUENCE [LARGE SCALE GENOMIC DNA]</scope>
    <source>
        <strain evidence="12 13">Sr47</strain>
    </source>
</reference>
<dbReference type="AlphaFoldDB" id="A0A4R8UKF4"/>
<feature type="transmembrane region" description="Helical" evidence="10">
    <location>
        <begin position="577"/>
        <end position="600"/>
    </location>
</feature>
<keyword evidence="4 10" id="KW-0812">Transmembrane</keyword>
<evidence type="ECO:0000256" key="5">
    <source>
        <dbReference type="ARBA" id="ARBA00022741"/>
    </source>
</evidence>
<protein>
    <submittedName>
        <fullName evidence="12">ATP-binding cassette domain-containing protein</fullName>
    </submittedName>
</protein>
<dbReference type="InterPro" id="IPR015856">
    <property type="entry name" value="ABC_transpr_CbiO/EcfA_su"/>
</dbReference>
<evidence type="ECO:0000313" key="12">
    <source>
        <dbReference type="EMBL" id="TFB56712.1"/>
    </source>
</evidence>
<feature type="domain" description="ABC transporter" evidence="11">
    <location>
        <begin position="305"/>
        <end position="558"/>
    </location>
</feature>
<accession>A0A4R8UKF4</accession>
<comment type="subcellular location">
    <subcellularLocation>
        <location evidence="1">Membrane</location>
        <topology evidence="1">Multi-pass membrane protein</topology>
    </subcellularLocation>
</comment>
<sequence length="810" mass="83044">MPSRPAWKSVSRARPADGPAPVAFRAPRSPRTDGALVEVLELTWRPFGREHPVLNEVTLRVEPGERILLVGPSGSGKSTLLRALAGVLTTTQSGDLAGSVAVDGRDTHESGSAVGLLVQDPADAMVARHVGRDVAFGPENLGLPRERIWAEVRAALAAVEFPYGLEHPVDGVSGGEAQRLALAGVLALGPRLVLLDEPTSMLDRSAAAAVREAIWSAGRESGATMVLVEHHVDPWLDEVDAVIILDAGGRICANGTVVETLHENAAFLAEQGIWAPGIPAPVPRELAAALCTPADPGGPTGSVMITADSVSVVRGPRAGLASTGREGRPATRQALSHVDASVRSGEVLAVIGASGAGKSTLTALLAGLELPSSGEVNASREFAAGAGPCPARWSTTDLARRVGWVPQQAELAVVARTVLDDVLSTSRALGLDEQASVRRADGLIEALGLSTLRDADPHELSGGELRRLALAGAIAHGPSVLVLDEPTVGQDRLTWAAVAGLIVSAKAAGVAVVVATHDPLLIGLADRLIHLDDGRVTQATATAPGASGALAGAGAAAAVDAASAAGGRRPPPRWPGLAARCGPLSLLGSSLLLIIGAMAITDIRAALGGVALELLLAPLVLGWLRPSMRLLPGLLAVASVGFSSWLLSVGQDPLVGVTAGLRVAFFVLPGVLLAGFADPFAIGDHLAQRLRLPARPVVAAVAALERFEGLGGQWDQLRRIRRVRGLDPGASPAARGRQAAALTFALLVQALQQAGRMAVAMEARGFAAAGASGVRRTWAEPAPWLPADSALLALGLVVAATPTLLQAIWP</sequence>
<dbReference type="InterPro" id="IPR003339">
    <property type="entry name" value="ABC/ECF_trnsptr_transmembrane"/>
</dbReference>
<dbReference type="CDD" id="cd03225">
    <property type="entry name" value="ABC_cobalt_CbiO_domain1"/>
    <property type="match status" value="2"/>
</dbReference>
<evidence type="ECO:0000256" key="7">
    <source>
        <dbReference type="ARBA" id="ARBA00022989"/>
    </source>
</evidence>
<organism evidence="12 13">
    <name type="scientific">Cryobacterium tagatosivorans</name>
    <dbReference type="NCBI Taxonomy" id="1259199"/>
    <lineage>
        <taxon>Bacteria</taxon>
        <taxon>Bacillati</taxon>
        <taxon>Actinomycetota</taxon>
        <taxon>Actinomycetes</taxon>
        <taxon>Micrococcales</taxon>
        <taxon>Microbacteriaceae</taxon>
        <taxon>Cryobacterium</taxon>
    </lineage>
</organism>
<feature type="transmembrane region" description="Helical" evidence="10">
    <location>
        <begin position="630"/>
        <end position="647"/>
    </location>
</feature>
<dbReference type="PROSITE" id="PS00211">
    <property type="entry name" value="ABC_TRANSPORTER_1"/>
    <property type="match status" value="2"/>
</dbReference>
<dbReference type="PROSITE" id="PS50893">
    <property type="entry name" value="ABC_TRANSPORTER_2"/>
    <property type="match status" value="2"/>
</dbReference>
<dbReference type="OrthoDB" id="501320at2"/>
<evidence type="ECO:0000256" key="10">
    <source>
        <dbReference type="SAM" id="Phobius"/>
    </source>
</evidence>
<evidence type="ECO:0000313" key="13">
    <source>
        <dbReference type="Proteomes" id="UP000297866"/>
    </source>
</evidence>
<comment type="similarity">
    <text evidence="2">Belongs to the ABC transporter superfamily.</text>
</comment>